<feature type="compositionally biased region" description="Polar residues" evidence="1">
    <location>
        <begin position="51"/>
        <end position="78"/>
    </location>
</feature>
<keyword evidence="3" id="KW-1185">Reference proteome</keyword>
<name>A0A9D3Z337_DREPO</name>
<protein>
    <submittedName>
        <fullName evidence="2">Uncharacterized protein</fullName>
    </submittedName>
</protein>
<dbReference type="Proteomes" id="UP000828390">
    <property type="component" value="Unassembled WGS sequence"/>
</dbReference>
<gene>
    <name evidence="2" type="ORF">DPMN_070506</name>
</gene>
<comment type="caution">
    <text evidence="2">The sequence shown here is derived from an EMBL/GenBank/DDBJ whole genome shotgun (WGS) entry which is preliminary data.</text>
</comment>
<evidence type="ECO:0000313" key="2">
    <source>
        <dbReference type="EMBL" id="KAH3711007.1"/>
    </source>
</evidence>
<evidence type="ECO:0000313" key="3">
    <source>
        <dbReference type="Proteomes" id="UP000828390"/>
    </source>
</evidence>
<feature type="non-terminal residue" evidence="2">
    <location>
        <position position="135"/>
    </location>
</feature>
<organism evidence="2 3">
    <name type="scientific">Dreissena polymorpha</name>
    <name type="common">Zebra mussel</name>
    <name type="synonym">Mytilus polymorpha</name>
    <dbReference type="NCBI Taxonomy" id="45954"/>
    <lineage>
        <taxon>Eukaryota</taxon>
        <taxon>Metazoa</taxon>
        <taxon>Spiralia</taxon>
        <taxon>Lophotrochozoa</taxon>
        <taxon>Mollusca</taxon>
        <taxon>Bivalvia</taxon>
        <taxon>Autobranchia</taxon>
        <taxon>Heteroconchia</taxon>
        <taxon>Euheterodonta</taxon>
        <taxon>Imparidentia</taxon>
        <taxon>Neoheterodontei</taxon>
        <taxon>Myida</taxon>
        <taxon>Dreissenoidea</taxon>
        <taxon>Dreissenidae</taxon>
        <taxon>Dreissena</taxon>
    </lineage>
</organism>
<feature type="region of interest" description="Disordered" evidence="1">
    <location>
        <begin position="41"/>
        <end position="84"/>
    </location>
</feature>
<sequence>MDQLHEYREEEEEDDVHICGLCRAQFSDVQEFINHKKGTCPVRQARKHKQQQSYRASEASTNAELSSNGLMHSQGSTDELSRVDMMGKGDNTLTIQLNQEGETIGYLQFSSLRSDLNQASLPQPLDTYSQDLYGQ</sequence>
<reference evidence="2" key="1">
    <citation type="journal article" date="2019" name="bioRxiv">
        <title>The Genome of the Zebra Mussel, Dreissena polymorpha: A Resource for Invasive Species Research.</title>
        <authorList>
            <person name="McCartney M.A."/>
            <person name="Auch B."/>
            <person name="Kono T."/>
            <person name="Mallez S."/>
            <person name="Zhang Y."/>
            <person name="Obille A."/>
            <person name="Becker A."/>
            <person name="Abrahante J.E."/>
            <person name="Garbe J."/>
            <person name="Badalamenti J.P."/>
            <person name="Herman A."/>
            <person name="Mangelson H."/>
            <person name="Liachko I."/>
            <person name="Sullivan S."/>
            <person name="Sone E.D."/>
            <person name="Koren S."/>
            <person name="Silverstein K.A.T."/>
            <person name="Beckman K.B."/>
            <person name="Gohl D.M."/>
        </authorList>
    </citation>
    <scope>NUCLEOTIDE SEQUENCE</scope>
    <source>
        <strain evidence="2">Duluth1</strain>
        <tissue evidence="2">Whole animal</tissue>
    </source>
</reference>
<dbReference type="EMBL" id="JAIWYP010000014">
    <property type="protein sequence ID" value="KAH3711007.1"/>
    <property type="molecule type" value="Genomic_DNA"/>
</dbReference>
<accession>A0A9D3Z337</accession>
<proteinExistence type="predicted"/>
<reference evidence="2" key="2">
    <citation type="submission" date="2020-11" db="EMBL/GenBank/DDBJ databases">
        <authorList>
            <person name="McCartney M.A."/>
            <person name="Auch B."/>
            <person name="Kono T."/>
            <person name="Mallez S."/>
            <person name="Becker A."/>
            <person name="Gohl D.M."/>
            <person name="Silverstein K.A.T."/>
            <person name="Koren S."/>
            <person name="Bechman K.B."/>
            <person name="Herman A."/>
            <person name="Abrahante J.E."/>
            <person name="Garbe J."/>
        </authorList>
    </citation>
    <scope>NUCLEOTIDE SEQUENCE</scope>
    <source>
        <strain evidence="2">Duluth1</strain>
        <tissue evidence="2">Whole animal</tissue>
    </source>
</reference>
<evidence type="ECO:0000256" key="1">
    <source>
        <dbReference type="SAM" id="MobiDB-lite"/>
    </source>
</evidence>
<dbReference type="AlphaFoldDB" id="A0A9D3Z337"/>